<dbReference type="AlphaFoldDB" id="A0AA42BCJ9"/>
<gene>
    <name evidence="4" type="ORF">NJF43_01600</name>
</gene>
<sequence>MTETPLTSDADPAQTAAKEATKPEPTPAQHPWAELAPDRFRLLRLAPLMTDPVSGARPLRFVELAQLERHTPQQSLLRLLIHLPGEKHSKKTNVLEVWADHGAKELRFGPDSGLRIEPANRGLGRFLLAQGISWAQRRWSHYLVEGGTLAAKDALDERMRLHRDHCLQTQGFDIEYVESQNKASYGAPRVSALRPDWNREKVQILELQDAAAMLEQADRKLLEQENEVHSLQERLSRLRREDGSLRFTIACLVAFALFQAGLLIWIATR</sequence>
<evidence type="ECO:0000256" key="3">
    <source>
        <dbReference type="SAM" id="Phobius"/>
    </source>
</evidence>
<accession>A0AA42BCJ9</accession>
<keyword evidence="3" id="KW-0472">Membrane</keyword>
<name>A0AA42BCJ9_9GAMM</name>
<dbReference type="Proteomes" id="UP001165292">
    <property type="component" value="Unassembled WGS sequence"/>
</dbReference>
<evidence type="ECO:0000313" key="4">
    <source>
        <dbReference type="EMBL" id="MCO7543445.1"/>
    </source>
</evidence>
<keyword evidence="3" id="KW-0812">Transmembrane</keyword>
<dbReference type="RefSeq" id="WP_253162130.1">
    <property type="nucleotide sequence ID" value="NZ_DAMAGG010000004.1"/>
</dbReference>
<comment type="caution">
    <text evidence="4">The sequence shown here is derived from an EMBL/GenBank/DDBJ whole genome shotgun (WGS) entry which is preliminary data.</text>
</comment>
<organism evidence="4 5">
    <name type="scientific">Stutzerimonas nitrititolerans</name>
    <dbReference type="NCBI Taxonomy" id="2482751"/>
    <lineage>
        <taxon>Bacteria</taxon>
        <taxon>Pseudomonadati</taxon>
        <taxon>Pseudomonadota</taxon>
        <taxon>Gammaproteobacteria</taxon>
        <taxon>Pseudomonadales</taxon>
        <taxon>Pseudomonadaceae</taxon>
        <taxon>Stutzerimonas</taxon>
    </lineage>
</organism>
<feature type="transmembrane region" description="Helical" evidence="3">
    <location>
        <begin position="244"/>
        <end position="267"/>
    </location>
</feature>
<dbReference type="EMBL" id="JAMYBS010000001">
    <property type="protein sequence ID" value="MCO7543445.1"/>
    <property type="molecule type" value="Genomic_DNA"/>
</dbReference>
<evidence type="ECO:0000256" key="2">
    <source>
        <dbReference type="SAM" id="MobiDB-lite"/>
    </source>
</evidence>
<reference evidence="4" key="1">
    <citation type="submission" date="2022-06" db="EMBL/GenBank/DDBJ databases">
        <title>Detection of beta-lactamases in bacteria of animal origin.</title>
        <authorList>
            <person name="Mlynarcik P."/>
            <person name="Zdarska V."/>
            <person name="Chudobova H."/>
            <person name="Prochazkova P."/>
            <person name="Hricova K."/>
            <person name="Mezerova K."/>
            <person name="Bardon J."/>
            <person name="Dolejska M."/>
            <person name="Sukkar I."/>
            <person name="Kolar M."/>
        </authorList>
    </citation>
    <scope>NUCLEOTIDE SEQUENCE</scope>
    <source>
        <strain evidence="4">S 300-3</strain>
    </source>
</reference>
<evidence type="ECO:0000256" key="1">
    <source>
        <dbReference type="SAM" id="Coils"/>
    </source>
</evidence>
<feature type="region of interest" description="Disordered" evidence="2">
    <location>
        <begin position="1"/>
        <end position="31"/>
    </location>
</feature>
<protein>
    <submittedName>
        <fullName evidence="4">Uncharacterized protein</fullName>
    </submittedName>
</protein>
<proteinExistence type="predicted"/>
<keyword evidence="1" id="KW-0175">Coiled coil</keyword>
<evidence type="ECO:0000313" key="5">
    <source>
        <dbReference type="Proteomes" id="UP001165292"/>
    </source>
</evidence>
<feature type="coiled-coil region" evidence="1">
    <location>
        <begin position="207"/>
        <end position="241"/>
    </location>
</feature>
<keyword evidence="3" id="KW-1133">Transmembrane helix</keyword>